<gene>
    <name evidence="1" type="ORF">MCB1EB_0749</name>
</gene>
<dbReference type="Gene3D" id="1.25.40.10">
    <property type="entry name" value="Tetratricopeptide repeat domain"/>
    <property type="match status" value="1"/>
</dbReference>
<name>A0A2Z6EU15_9BURK</name>
<dbReference type="InterPro" id="IPR018060">
    <property type="entry name" value="HTH_AraC"/>
</dbReference>
<organism evidence="1 2">
    <name type="scientific">Mycoavidus cysteinexigens</name>
    <dbReference type="NCBI Taxonomy" id="1553431"/>
    <lineage>
        <taxon>Bacteria</taxon>
        <taxon>Pseudomonadati</taxon>
        <taxon>Pseudomonadota</taxon>
        <taxon>Betaproteobacteria</taxon>
        <taxon>Burkholderiales</taxon>
        <taxon>Burkholderiaceae</taxon>
        <taxon>Mycoavidus</taxon>
    </lineage>
</organism>
<dbReference type="Proteomes" id="UP000282597">
    <property type="component" value="Chromosome"/>
</dbReference>
<dbReference type="AlphaFoldDB" id="A0A2Z6EU15"/>
<dbReference type="PANTHER" id="PTHR46796">
    <property type="entry name" value="HTH-TYPE TRANSCRIPTIONAL ACTIVATOR RHAS-RELATED"/>
    <property type="match status" value="1"/>
</dbReference>
<dbReference type="GO" id="GO:0043565">
    <property type="term" value="F:sequence-specific DNA binding"/>
    <property type="evidence" value="ECO:0007669"/>
    <property type="project" value="InterPro"/>
</dbReference>
<accession>A0A2Z6EU15</accession>
<dbReference type="SUPFAM" id="SSF48452">
    <property type="entry name" value="TPR-like"/>
    <property type="match status" value="1"/>
</dbReference>
<dbReference type="PROSITE" id="PS00041">
    <property type="entry name" value="HTH_ARAC_FAMILY_1"/>
    <property type="match status" value="1"/>
</dbReference>
<dbReference type="InterPro" id="IPR050204">
    <property type="entry name" value="AraC_XylS_family_regulators"/>
</dbReference>
<dbReference type="EMBL" id="AP018150">
    <property type="protein sequence ID" value="BBE08910.1"/>
    <property type="molecule type" value="Genomic_DNA"/>
</dbReference>
<evidence type="ECO:0000313" key="2">
    <source>
        <dbReference type="Proteomes" id="UP000282597"/>
    </source>
</evidence>
<dbReference type="PROSITE" id="PS01124">
    <property type="entry name" value="HTH_ARAC_FAMILY_2"/>
    <property type="match status" value="1"/>
</dbReference>
<reference evidence="1 2" key="1">
    <citation type="journal article" date="2018" name="Microbes Environ.">
        <title>Comparative Genomic Insights into Endofungal Lifestyles of Two Bacterial Endosymbionts, Mycoavidus cysteinexigens and Burkholderia rhizoxinica.</title>
        <authorList>
            <person name="Sharmin D."/>
            <person name="Guo Y."/>
            <person name="Nishizawa T."/>
            <person name="Ohshima S."/>
            <person name="Sato Y."/>
            <person name="Takashima Y."/>
            <person name="Narisawa K."/>
            <person name="Ohta H."/>
        </authorList>
    </citation>
    <scope>NUCLEOTIDE SEQUENCE [LARGE SCALE GENOMIC DNA]</scope>
    <source>
        <strain evidence="1 2">B1-EB</strain>
    </source>
</reference>
<dbReference type="InterPro" id="IPR018062">
    <property type="entry name" value="HTH_AraC-typ_CS"/>
</dbReference>
<keyword evidence="2" id="KW-1185">Reference proteome</keyword>
<dbReference type="RefSeq" id="WP_026920867.1">
    <property type="nucleotide sequence ID" value="NZ_BSOD01000013.1"/>
</dbReference>
<proteinExistence type="predicted"/>
<dbReference type="SMART" id="SM00342">
    <property type="entry name" value="HTH_ARAC"/>
    <property type="match status" value="1"/>
</dbReference>
<evidence type="ECO:0000313" key="1">
    <source>
        <dbReference type="EMBL" id="BBE08910.1"/>
    </source>
</evidence>
<dbReference type="Gene3D" id="1.10.10.60">
    <property type="entry name" value="Homeodomain-like"/>
    <property type="match status" value="1"/>
</dbReference>
<sequence>MFWIVYFPMISVLSANEPNSTLKEMVFNAKVREALLFAGKRTDGEQHSVSADILSEDFRISGDFQLALGRFEEAEESLRKSSRLIRHSKSLLRIRSCRNTGWQAFFLHRFSTALSCFTRLLNENELSVPHRLEALTGTALVLHTLGYLNEAYRYLEEMRALALREQLEDWQQLAHTINFDFTIQYELRQSPQLTDHVYWQVAAANFMPPALSSLPIKVMTSDLLTRRLDYLRQLHAFALGSADVANQLQAHLNWASAAELDLYQRTVRVEIALAALATDATRLAQSLLNFNHFGQGLRHTVVHNNIEYFYCLAKACQQIGRIEESMHHYGRYALLAMQSMRTASLPADFHSQQRVRNTAHTPLDDVCARLPGKYRRAYTYLLGNLSRPDLSVREVAAHIGVTERALQMAFKTYVGLSPTEVIRRQRMERIRNDLLNEAGASIADVAEKWGVQNRSTLVNGYRKEFQETPSDTLMH</sequence>
<dbReference type="GO" id="GO:0003700">
    <property type="term" value="F:DNA-binding transcription factor activity"/>
    <property type="evidence" value="ECO:0007669"/>
    <property type="project" value="InterPro"/>
</dbReference>
<dbReference type="KEGG" id="mcys:MCB1EB_0749"/>
<dbReference type="InterPro" id="IPR011990">
    <property type="entry name" value="TPR-like_helical_dom_sf"/>
</dbReference>
<dbReference type="PANTHER" id="PTHR46796:SF12">
    <property type="entry name" value="HTH-TYPE DNA-BINDING TRANSCRIPTIONAL ACTIVATOR EUTR"/>
    <property type="match status" value="1"/>
</dbReference>
<dbReference type="Pfam" id="PF12833">
    <property type="entry name" value="HTH_18"/>
    <property type="match status" value="1"/>
</dbReference>
<protein>
    <submittedName>
        <fullName evidence="1">Transcriptional regulator, AraC family</fullName>
    </submittedName>
</protein>